<dbReference type="Pfam" id="PF01753">
    <property type="entry name" value="zf-MYND"/>
    <property type="match status" value="1"/>
</dbReference>
<accession>A0A8H4X1S7</accession>
<comment type="caution">
    <text evidence="6">The sequence shown here is derived from an EMBL/GenBank/DDBJ whole genome shotgun (WGS) entry which is preliminary data.</text>
</comment>
<organism evidence="6 7">
    <name type="scientific">Fusarium gaditjirri</name>
    <dbReference type="NCBI Taxonomy" id="282569"/>
    <lineage>
        <taxon>Eukaryota</taxon>
        <taxon>Fungi</taxon>
        <taxon>Dikarya</taxon>
        <taxon>Ascomycota</taxon>
        <taxon>Pezizomycotina</taxon>
        <taxon>Sordariomycetes</taxon>
        <taxon>Hypocreomycetidae</taxon>
        <taxon>Hypocreales</taxon>
        <taxon>Nectriaceae</taxon>
        <taxon>Fusarium</taxon>
        <taxon>Fusarium nisikadoi species complex</taxon>
    </lineage>
</organism>
<evidence type="ECO:0000313" key="7">
    <source>
        <dbReference type="Proteomes" id="UP000604273"/>
    </source>
</evidence>
<keyword evidence="7" id="KW-1185">Reference proteome</keyword>
<dbReference type="EMBL" id="JABFAI010000043">
    <property type="protein sequence ID" value="KAF4958968.1"/>
    <property type="molecule type" value="Genomic_DNA"/>
</dbReference>
<keyword evidence="3" id="KW-0862">Zinc</keyword>
<evidence type="ECO:0000256" key="4">
    <source>
        <dbReference type="PROSITE-ProRule" id="PRU00134"/>
    </source>
</evidence>
<dbReference type="Gene3D" id="6.10.140.2220">
    <property type="match status" value="1"/>
</dbReference>
<evidence type="ECO:0000256" key="3">
    <source>
        <dbReference type="ARBA" id="ARBA00022833"/>
    </source>
</evidence>
<keyword evidence="2 4" id="KW-0863">Zinc-finger</keyword>
<proteinExistence type="predicted"/>
<dbReference type="InterPro" id="IPR002893">
    <property type="entry name" value="Znf_MYND"/>
</dbReference>
<dbReference type="PROSITE" id="PS01360">
    <property type="entry name" value="ZF_MYND_1"/>
    <property type="match status" value="1"/>
</dbReference>
<gene>
    <name evidence="6" type="ORF">FGADI_2047</name>
</gene>
<protein>
    <recommendedName>
        <fullName evidence="5">MYND-type domain-containing protein</fullName>
    </recommendedName>
</protein>
<dbReference type="SUPFAM" id="SSF144232">
    <property type="entry name" value="HIT/MYND zinc finger-like"/>
    <property type="match status" value="1"/>
</dbReference>
<reference evidence="6" key="1">
    <citation type="journal article" date="2020" name="BMC Genomics">
        <title>Correction to: Identification and distribution of gene clusters required for synthesis of sphingolipid metabolism inhibitors in diverse species of the filamentous fungus Fusarium.</title>
        <authorList>
            <person name="Kim H.S."/>
            <person name="Lohmar J.M."/>
            <person name="Busman M."/>
            <person name="Brown D.W."/>
            <person name="Naumann T.A."/>
            <person name="Divon H.H."/>
            <person name="Lysoe E."/>
            <person name="Uhlig S."/>
            <person name="Proctor R.H."/>
        </authorList>
    </citation>
    <scope>NUCLEOTIDE SEQUENCE</scope>
    <source>
        <strain evidence="6">NRRL 45417</strain>
    </source>
</reference>
<evidence type="ECO:0000259" key="5">
    <source>
        <dbReference type="PROSITE" id="PS50865"/>
    </source>
</evidence>
<reference evidence="6" key="2">
    <citation type="submission" date="2020-05" db="EMBL/GenBank/DDBJ databases">
        <authorList>
            <person name="Kim H.-S."/>
            <person name="Proctor R.H."/>
            <person name="Brown D.W."/>
        </authorList>
    </citation>
    <scope>NUCLEOTIDE SEQUENCE</scope>
    <source>
        <strain evidence="6">NRRL 45417</strain>
    </source>
</reference>
<dbReference type="AlphaFoldDB" id="A0A8H4X1S7"/>
<dbReference type="InterPro" id="IPR027974">
    <property type="entry name" value="DUF4470"/>
</dbReference>
<sequence>MATPSLPCANCSPDGTSCENAGKSSCANCRLVVYCGSECQKAHWPIHKLDCKSSLNKTNWKPEWAVQGRAPAFMSLGASEIFGASGDLRNVIKTIAQIPSSYDQPIDIVINDRDIDIVARNVIMILIALTVEDLDEAVDCMIHVWYSASIRKSHVDIPKQRIRPLIQSVCDKIKKKRGKKVFGRTWTFQKRSLRLVLEKSAWDRLLCFMDVPDDFTIEKASEIRQAVTVARSRIGYSDRTFLFQSPPHRVAKQRYYQDGPFTSIWSPTQTFFQFGGTWPMQDSADPVEGWLLGEVEKTPIGLAISDVYGKLFYYIRSMIKKLLDRVCKSTVAFQLLQVDAAMLDEHLEGSFDRIEVSNISDGGYLGIRLTVALMAPLLREPSINPHATLITLFMSMVDDNWTMMDEFAELSPRNLSNRRSVHCLPRSHPLMGPADPTMIKITYGASHLREYDDIFERVANDLELPSFPDWAGAMMKEKHTIIEKWPHRLKLRPGQPGGKEEFDLLMEGGSSGKELYLEWMRVQE</sequence>
<evidence type="ECO:0000313" key="6">
    <source>
        <dbReference type="EMBL" id="KAF4958968.1"/>
    </source>
</evidence>
<dbReference type="Proteomes" id="UP000604273">
    <property type="component" value="Unassembled WGS sequence"/>
</dbReference>
<feature type="domain" description="MYND-type" evidence="5">
    <location>
        <begin position="8"/>
        <end position="51"/>
    </location>
</feature>
<keyword evidence="1" id="KW-0479">Metal-binding</keyword>
<dbReference type="Pfam" id="PF14737">
    <property type="entry name" value="DUF4470"/>
    <property type="match status" value="1"/>
</dbReference>
<dbReference type="PROSITE" id="PS50865">
    <property type="entry name" value="ZF_MYND_2"/>
    <property type="match status" value="1"/>
</dbReference>
<evidence type="ECO:0000256" key="1">
    <source>
        <dbReference type="ARBA" id="ARBA00022723"/>
    </source>
</evidence>
<name>A0A8H4X1S7_9HYPO</name>
<dbReference type="OrthoDB" id="5282002at2759"/>
<evidence type="ECO:0000256" key="2">
    <source>
        <dbReference type="ARBA" id="ARBA00022771"/>
    </source>
</evidence>
<dbReference type="GO" id="GO:0008270">
    <property type="term" value="F:zinc ion binding"/>
    <property type="evidence" value="ECO:0007669"/>
    <property type="project" value="UniProtKB-KW"/>
</dbReference>